<dbReference type="AlphaFoldDB" id="A0A9W8CVD8"/>
<keyword evidence="2" id="KW-1185">Reference proteome</keyword>
<evidence type="ECO:0000313" key="2">
    <source>
        <dbReference type="Proteomes" id="UP001143981"/>
    </source>
</evidence>
<accession>A0A9W8CVD8</accession>
<feature type="non-terminal residue" evidence="1">
    <location>
        <position position="63"/>
    </location>
</feature>
<dbReference type="Proteomes" id="UP001143981">
    <property type="component" value="Unassembled WGS sequence"/>
</dbReference>
<proteinExistence type="predicted"/>
<reference evidence="1" key="1">
    <citation type="submission" date="2022-07" db="EMBL/GenBank/DDBJ databases">
        <title>Phylogenomic reconstructions and comparative analyses of Kickxellomycotina fungi.</title>
        <authorList>
            <person name="Reynolds N.K."/>
            <person name="Stajich J.E."/>
            <person name="Barry K."/>
            <person name="Grigoriev I.V."/>
            <person name="Crous P."/>
            <person name="Smith M.E."/>
        </authorList>
    </citation>
    <scope>NUCLEOTIDE SEQUENCE</scope>
    <source>
        <strain evidence="1">BCRC 34381</strain>
    </source>
</reference>
<gene>
    <name evidence="1" type="ORF">LPJ61_004393</name>
</gene>
<protein>
    <submittedName>
        <fullName evidence="1">Uncharacterized protein</fullName>
    </submittedName>
</protein>
<evidence type="ECO:0000313" key="1">
    <source>
        <dbReference type="EMBL" id="KAJ1727790.1"/>
    </source>
</evidence>
<name>A0A9W8CVD8_9FUNG</name>
<dbReference type="EMBL" id="JANBOI010000981">
    <property type="protein sequence ID" value="KAJ1727790.1"/>
    <property type="molecule type" value="Genomic_DNA"/>
</dbReference>
<comment type="caution">
    <text evidence="1">The sequence shown here is derived from an EMBL/GenBank/DDBJ whole genome shotgun (WGS) entry which is preliminary data.</text>
</comment>
<organism evidence="1 2">
    <name type="scientific">Coemansia biformis</name>
    <dbReference type="NCBI Taxonomy" id="1286918"/>
    <lineage>
        <taxon>Eukaryota</taxon>
        <taxon>Fungi</taxon>
        <taxon>Fungi incertae sedis</taxon>
        <taxon>Zoopagomycota</taxon>
        <taxon>Kickxellomycotina</taxon>
        <taxon>Kickxellomycetes</taxon>
        <taxon>Kickxellales</taxon>
        <taxon>Kickxellaceae</taxon>
        <taxon>Coemansia</taxon>
    </lineage>
</organism>
<sequence length="63" mass="6940">MSLAHIITREHRSAPDAYFVSISIGGVPRYGYEIDARYAVFGRLLHLTTGDGVYVDSTIDGTH</sequence>